<feature type="transmembrane region" description="Helical" evidence="1">
    <location>
        <begin position="12"/>
        <end position="38"/>
    </location>
</feature>
<dbReference type="AlphaFoldDB" id="A0A3B1BMK7"/>
<keyword evidence="1" id="KW-1133">Transmembrane helix</keyword>
<sequence>MTKAKSNGILKNLSIDILMLVIFALLLGLALWIVWMYFFRGPVDIETRGYVYRTVSESAVQPSETEKYTVQHFHNLDNAVLKGIEYSSTCVNCHGDYPHNNTPKVRAFFNAHSWFMACEVCHRENKSQGKITYKWLDNDSDMILGKLQGEPGMYGARIVPFIMGDKRLDNLIDTDTVSAYELSRDGLNEVEDKTAIEKMHQVLSKKPVSCEKCHTENSLFEFKDMLYSNNMAAYLKSLDVGSMVNSYKIFHLPNVHGTAQNK</sequence>
<proteinExistence type="predicted"/>
<reference evidence="2" key="1">
    <citation type="submission" date="2018-06" db="EMBL/GenBank/DDBJ databases">
        <authorList>
            <person name="Zhirakovskaya E."/>
        </authorList>
    </citation>
    <scope>NUCLEOTIDE SEQUENCE</scope>
</reference>
<name>A0A3B1BMK7_9ZZZZ</name>
<accession>A0A3B1BMK7</accession>
<dbReference type="SUPFAM" id="SSF48695">
    <property type="entry name" value="Multiheme cytochromes"/>
    <property type="match status" value="1"/>
</dbReference>
<organism evidence="2">
    <name type="scientific">hydrothermal vent metagenome</name>
    <dbReference type="NCBI Taxonomy" id="652676"/>
    <lineage>
        <taxon>unclassified sequences</taxon>
        <taxon>metagenomes</taxon>
        <taxon>ecological metagenomes</taxon>
    </lineage>
</organism>
<keyword evidence="1" id="KW-0472">Membrane</keyword>
<dbReference type="InterPro" id="IPR036280">
    <property type="entry name" value="Multihaem_cyt_sf"/>
</dbReference>
<gene>
    <name evidence="2" type="ORF">MNBD_GAMMA25-384</name>
</gene>
<dbReference type="EMBL" id="UOFY01000017">
    <property type="protein sequence ID" value="VAX07515.1"/>
    <property type="molecule type" value="Genomic_DNA"/>
</dbReference>
<evidence type="ECO:0000256" key="1">
    <source>
        <dbReference type="SAM" id="Phobius"/>
    </source>
</evidence>
<evidence type="ECO:0000313" key="2">
    <source>
        <dbReference type="EMBL" id="VAX07515.1"/>
    </source>
</evidence>
<keyword evidence="1" id="KW-0812">Transmembrane</keyword>
<protein>
    <submittedName>
        <fullName evidence="2">Uncharacterized protein</fullName>
    </submittedName>
</protein>